<evidence type="ECO:0000313" key="3">
    <source>
        <dbReference type="EMBL" id="MBS9525397.1"/>
    </source>
</evidence>
<dbReference type="EMBL" id="JAHCMY010000012">
    <property type="protein sequence ID" value="MBS9525397.1"/>
    <property type="molecule type" value="Genomic_DNA"/>
</dbReference>
<proteinExistence type="predicted"/>
<feature type="compositionally biased region" description="Acidic residues" evidence="1">
    <location>
        <begin position="91"/>
        <end position="100"/>
    </location>
</feature>
<keyword evidence="4" id="KW-1185">Reference proteome</keyword>
<organism evidence="3 4">
    <name type="scientific">Litoribacter ruber</name>
    <dbReference type="NCBI Taxonomy" id="702568"/>
    <lineage>
        <taxon>Bacteria</taxon>
        <taxon>Pseudomonadati</taxon>
        <taxon>Bacteroidota</taxon>
        <taxon>Cytophagia</taxon>
        <taxon>Cytophagales</taxon>
        <taxon>Cyclobacteriaceae</taxon>
        <taxon>Litoribacter</taxon>
    </lineage>
</organism>
<accession>A0AAP2G286</accession>
<dbReference type="RefSeq" id="WP_213946258.1">
    <property type="nucleotide sequence ID" value="NZ_JAHCMY010000012.1"/>
</dbReference>
<gene>
    <name evidence="3" type="ORF">KI659_15360</name>
</gene>
<comment type="caution">
    <text evidence="3">The sequence shown here is derived from an EMBL/GenBank/DDBJ whole genome shotgun (WGS) entry which is preliminary data.</text>
</comment>
<dbReference type="Proteomes" id="UP001319104">
    <property type="component" value="Unassembled WGS sequence"/>
</dbReference>
<evidence type="ECO:0000256" key="2">
    <source>
        <dbReference type="SAM" id="SignalP"/>
    </source>
</evidence>
<sequence>MKLNTKTLSILTSSLLIAGVSCTADHAYKTSISGKEEVVVNQYEGTFFKEVDENSIITVRLQEDRIFDAAKFQESLNETGQESRQVAVEQNENDDDDENDVQAASMDRKSDKMDAKLIGASQNRTANNPWISLNDSISYRITHLYHDNELHLKAFYINHKDSEFPKSGRVISQNRAQEQNLMPAWNHMMSLARQYGNNVTTR</sequence>
<feature type="signal peptide" evidence="2">
    <location>
        <begin position="1"/>
        <end position="23"/>
    </location>
</feature>
<protein>
    <recommendedName>
        <fullName evidence="5">Lipoprotein</fullName>
    </recommendedName>
</protein>
<reference evidence="3 4" key="1">
    <citation type="submission" date="2021-05" db="EMBL/GenBank/DDBJ databases">
        <authorList>
            <person name="Zhang Z.D."/>
            <person name="Osman G."/>
        </authorList>
    </citation>
    <scope>NUCLEOTIDE SEQUENCE [LARGE SCALE GENOMIC DNA]</scope>
    <source>
        <strain evidence="3 4">KCTC 32217</strain>
    </source>
</reference>
<evidence type="ECO:0000313" key="4">
    <source>
        <dbReference type="Proteomes" id="UP001319104"/>
    </source>
</evidence>
<evidence type="ECO:0000256" key="1">
    <source>
        <dbReference type="SAM" id="MobiDB-lite"/>
    </source>
</evidence>
<dbReference type="AlphaFoldDB" id="A0AAP2G286"/>
<name>A0AAP2G286_9BACT</name>
<evidence type="ECO:0008006" key="5">
    <source>
        <dbReference type="Google" id="ProtNLM"/>
    </source>
</evidence>
<keyword evidence="2" id="KW-0732">Signal</keyword>
<feature type="region of interest" description="Disordered" evidence="1">
    <location>
        <begin position="78"/>
        <end position="111"/>
    </location>
</feature>
<feature type="chain" id="PRO_5043040308" description="Lipoprotein" evidence="2">
    <location>
        <begin position="24"/>
        <end position="202"/>
    </location>
</feature>
<dbReference type="PROSITE" id="PS51257">
    <property type="entry name" value="PROKAR_LIPOPROTEIN"/>
    <property type="match status" value="1"/>
</dbReference>